<name>A0A239AX72_9BACT</name>
<feature type="region of interest" description="Disordered" evidence="1">
    <location>
        <begin position="53"/>
        <end position="84"/>
    </location>
</feature>
<proteinExistence type="predicted"/>
<evidence type="ECO:0000313" key="2">
    <source>
        <dbReference type="EMBL" id="SNR99634.1"/>
    </source>
</evidence>
<evidence type="ECO:0000313" key="3">
    <source>
        <dbReference type="Proteomes" id="UP000198324"/>
    </source>
</evidence>
<organism evidence="2 3">
    <name type="scientific">Humidesulfovibrio mexicanus</name>
    <dbReference type="NCBI Taxonomy" id="147047"/>
    <lineage>
        <taxon>Bacteria</taxon>
        <taxon>Pseudomonadati</taxon>
        <taxon>Thermodesulfobacteriota</taxon>
        <taxon>Desulfovibrionia</taxon>
        <taxon>Desulfovibrionales</taxon>
        <taxon>Desulfovibrionaceae</taxon>
        <taxon>Humidesulfovibrio</taxon>
    </lineage>
</organism>
<feature type="compositionally biased region" description="Basic and acidic residues" evidence="1">
    <location>
        <begin position="56"/>
        <end position="65"/>
    </location>
</feature>
<dbReference type="Proteomes" id="UP000198324">
    <property type="component" value="Unassembled WGS sequence"/>
</dbReference>
<keyword evidence="3" id="KW-1185">Reference proteome</keyword>
<protein>
    <submittedName>
        <fullName evidence="2">Uncharacterized protein</fullName>
    </submittedName>
</protein>
<sequence length="84" mass="9319">MDDHKKILTIGTPSGNGLRILVHHLAAMGNVEGAVLATDECRASDLLVPDAQTNWDGERYGEGHGHLKQPFGKRRSHNPNRRKR</sequence>
<dbReference type="AlphaFoldDB" id="A0A239AX72"/>
<reference evidence="2 3" key="1">
    <citation type="submission" date="2017-06" db="EMBL/GenBank/DDBJ databases">
        <authorList>
            <person name="Kim H.J."/>
            <person name="Triplett B.A."/>
        </authorList>
    </citation>
    <scope>NUCLEOTIDE SEQUENCE [LARGE SCALE GENOMIC DNA]</scope>
    <source>
        <strain evidence="2 3">DSM 13116</strain>
    </source>
</reference>
<gene>
    <name evidence="2" type="ORF">SAMN04488503_2249</name>
</gene>
<evidence type="ECO:0000256" key="1">
    <source>
        <dbReference type="SAM" id="MobiDB-lite"/>
    </source>
</evidence>
<dbReference type="RefSeq" id="WP_089274454.1">
    <property type="nucleotide sequence ID" value="NZ_FZOC01000004.1"/>
</dbReference>
<dbReference type="EMBL" id="FZOC01000004">
    <property type="protein sequence ID" value="SNR99634.1"/>
    <property type="molecule type" value="Genomic_DNA"/>
</dbReference>
<feature type="compositionally biased region" description="Basic residues" evidence="1">
    <location>
        <begin position="71"/>
        <end position="84"/>
    </location>
</feature>
<accession>A0A239AX72</accession>